<organism evidence="1 2">
    <name type="scientific">Clostridium estertheticum</name>
    <dbReference type="NCBI Taxonomy" id="238834"/>
    <lineage>
        <taxon>Bacteria</taxon>
        <taxon>Bacillati</taxon>
        <taxon>Bacillota</taxon>
        <taxon>Clostridia</taxon>
        <taxon>Eubacteriales</taxon>
        <taxon>Clostridiaceae</taxon>
        <taxon>Clostridium</taxon>
    </lineage>
</organism>
<evidence type="ECO:0000313" key="1">
    <source>
        <dbReference type="EMBL" id="WAG62036.1"/>
    </source>
</evidence>
<protein>
    <submittedName>
        <fullName evidence="1">Uncharacterized protein</fullName>
    </submittedName>
</protein>
<sequence length="49" mass="5566">MDIEINGEFVDLDKFLESILGENDKSETNSSWEEEILNIAGMSFINKIS</sequence>
<dbReference type="AlphaFoldDB" id="A0AA47ELC6"/>
<accession>A0AA47ELC6</accession>
<name>A0AA47ELC6_9CLOT</name>
<gene>
    <name evidence="1" type="ORF">LL038_07275</name>
</gene>
<proteinExistence type="predicted"/>
<reference evidence="1" key="1">
    <citation type="submission" date="2021-11" db="EMBL/GenBank/DDBJ databases">
        <title>Clostridia strains as spoilage organisms.</title>
        <authorList>
            <person name="Wambui J."/>
            <person name="Stevens M.J.A."/>
            <person name="Stephan R."/>
        </authorList>
    </citation>
    <scope>NUCLEOTIDE SEQUENCE</scope>
    <source>
        <strain evidence="1">CF009</strain>
    </source>
</reference>
<dbReference type="RefSeq" id="WP_216121202.1">
    <property type="nucleotide sequence ID" value="NZ_CP086239.1"/>
</dbReference>
<dbReference type="Proteomes" id="UP001164733">
    <property type="component" value="Chromosome"/>
</dbReference>
<evidence type="ECO:0000313" key="2">
    <source>
        <dbReference type="Proteomes" id="UP001164733"/>
    </source>
</evidence>
<dbReference type="EMBL" id="CP086239">
    <property type="protein sequence ID" value="WAG62036.1"/>
    <property type="molecule type" value="Genomic_DNA"/>
</dbReference>